<keyword evidence="9 12" id="KW-0408">Iron</keyword>
<dbReference type="PROSITE" id="PS00086">
    <property type="entry name" value="CYTOCHROME_P450"/>
    <property type="match status" value="2"/>
</dbReference>
<name>A0A9Q0F4R1_9ROSI</name>
<keyword evidence="7 13" id="KW-1133">Transmembrane helix</keyword>
<evidence type="ECO:0000256" key="2">
    <source>
        <dbReference type="ARBA" id="ARBA00004167"/>
    </source>
</evidence>
<evidence type="ECO:0000256" key="1">
    <source>
        <dbReference type="ARBA" id="ARBA00001971"/>
    </source>
</evidence>
<keyword evidence="10" id="KW-0503">Monooxygenase</keyword>
<comment type="similarity">
    <text evidence="3">Belongs to the cytochrome P450 family.</text>
</comment>
<organism evidence="14 15">
    <name type="scientific">Turnera subulata</name>
    <dbReference type="NCBI Taxonomy" id="218843"/>
    <lineage>
        <taxon>Eukaryota</taxon>
        <taxon>Viridiplantae</taxon>
        <taxon>Streptophyta</taxon>
        <taxon>Embryophyta</taxon>
        <taxon>Tracheophyta</taxon>
        <taxon>Spermatophyta</taxon>
        <taxon>Magnoliopsida</taxon>
        <taxon>eudicotyledons</taxon>
        <taxon>Gunneridae</taxon>
        <taxon>Pentapetalae</taxon>
        <taxon>rosids</taxon>
        <taxon>fabids</taxon>
        <taxon>Malpighiales</taxon>
        <taxon>Passifloraceae</taxon>
        <taxon>Turnera</taxon>
    </lineage>
</organism>
<evidence type="ECO:0000256" key="9">
    <source>
        <dbReference type="ARBA" id="ARBA00023004"/>
    </source>
</evidence>
<dbReference type="OrthoDB" id="1103324at2759"/>
<dbReference type="FunFam" id="1.10.630.10:FF:000019">
    <property type="entry name" value="Cytochrome P450 family protein"/>
    <property type="match status" value="2"/>
</dbReference>
<evidence type="ECO:0000256" key="3">
    <source>
        <dbReference type="ARBA" id="ARBA00010617"/>
    </source>
</evidence>
<evidence type="ECO:0008006" key="16">
    <source>
        <dbReference type="Google" id="ProtNLM"/>
    </source>
</evidence>
<keyword evidence="11 13" id="KW-0472">Membrane</keyword>
<evidence type="ECO:0000256" key="8">
    <source>
        <dbReference type="ARBA" id="ARBA00023002"/>
    </source>
</evidence>
<evidence type="ECO:0000256" key="5">
    <source>
        <dbReference type="ARBA" id="ARBA00022692"/>
    </source>
</evidence>
<dbReference type="InterPro" id="IPR051103">
    <property type="entry name" value="Plant_metabolite_P450s"/>
</dbReference>
<evidence type="ECO:0000256" key="11">
    <source>
        <dbReference type="ARBA" id="ARBA00023136"/>
    </source>
</evidence>
<evidence type="ECO:0000256" key="4">
    <source>
        <dbReference type="ARBA" id="ARBA00022617"/>
    </source>
</evidence>
<dbReference type="GO" id="GO:0016020">
    <property type="term" value="C:membrane"/>
    <property type="evidence" value="ECO:0007669"/>
    <property type="project" value="UniProtKB-SubCell"/>
</dbReference>
<dbReference type="GO" id="GO:0016709">
    <property type="term" value="F:oxidoreductase activity, acting on paired donors, with incorporation or reduction of molecular oxygen, NAD(P)H as one donor, and incorporation of one atom of oxygen"/>
    <property type="evidence" value="ECO:0007669"/>
    <property type="project" value="TreeGrafter"/>
</dbReference>
<dbReference type="SUPFAM" id="SSF48264">
    <property type="entry name" value="Cytochrome P450"/>
    <property type="match status" value="2"/>
</dbReference>
<dbReference type="Gene3D" id="1.10.630.10">
    <property type="entry name" value="Cytochrome P450"/>
    <property type="match status" value="2"/>
</dbReference>
<reference evidence="14" key="1">
    <citation type="submission" date="2022-02" db="EMBL/GenBank/DDBJ databases">
        <authorList>
            <person name="Henning P.M."/>
            <person name="McCubbin A.G."/>
            <person name="Shore J.S."/>
        </authorList>
    </citation>
    <scope>NUCLEOTIDE SEQUENCE</scope>
    <source>
        <strain evidence="14">F60SS</strain>
        <tissue evidence="14">Leaves</tissue>
    </source>
</reference>
<sequence>MAVNDMFYYFFFLVWIITAFLVHFFIRSYLSSSRSEIDAPPSPPALPIIGHLHLMGKVLPRSFQSLAQKYGPIMQIRLGASTCVVASNAAVAKEIFKTQELNFVSRPEFGASEYFIYRGSRFVTAPYGDYWRFMKKLCMTRLLAVPQLDRFADIRDEEKVKLVESAMSCAREGKLCDLSSEFTAFSNNTICRMAMSTRCSDSDNDAHQIEGIVKTCLMLAGKLSVGDILGPFRFLDFSGNGKKLVEALKLYDQLVESILKEHQEKAATKGFHQGDTKDLMDILLETYNDPTAEVRLSKSDIKSFLLDLFFAGTDTTSSAMQWAMAELINSPNAFMKLREEINSVVGAERLVKESDVQNLPYLRAVIRETLRLHPSAPLIIRECDEDCKVNGSFLGAKTRVLVNVYAVMRDPDSWADPEEFLPERFMESSEQKIGEHQMEFKGQNFRYLPFGSGRRGCPGASLAMLVMHAAVGSLVQCFDWKVKDGGKVNLSQGPGFGAEMAQPLLCYPVKNKHFIKKNTNNPNARFLHPPSPPSLPIIGHLHLVGSKLPLSFQILARRYGPLMRICMGSSEFLVVSNAKVAKEILKTNDMDFASRFEVGPSVYNIYRGTGFITGPTGPYWKLMKNLCMTKLFVGAQLDRFNHIRELEIVSLLRGLKKCAAEGQPCDLRVELETLTNNLMCKMAMSKRFTNNDSEATKMRELAVEILQAGAKLGINEVFGILKNFDLFGHGKKLQDTLWRYDAVMEEIMLEYEDKLSNDGENQREKDLMHVLLEASRDADSQVKITRMHIKHFIMELFFASVDTLSAALLWAMSELINHPQVFKKLREEINSVVGSNRLVNASDVPNLPYLQAIIKESIRLNSPSAIYHRECTKDCKINGYDVKANTKVLINAYAIMRDPDAWRDPDKFWPERFLVMSPNNNNNNNKGGLAGQKWLEMEQTTTQQDMIYLPFGGGRRACVGSSQVYVAMHSTIGALVQCFDWIVEDGKRIEISVGSGFTGILASSVICYPRLHFDPFPPVSTKFQ</sequence>
<reference evidence="14" key="2">
    <citation type="journal article" date="2023" name="Plants (Basel)">
        <title>Annotation of the Turnera subulata (Passifloraceae) Draft Genome Reveals the S-Locus Evolved after the Divergence of Turneroideae from Passifloroideae in a Stepwise Manner.</title>
        <authorList>
            <person name="Henning P.M."/>
            <person name="Roalson E.H."/>
            <person name="Mir W."/>
            <person name="McCubbin A.G."/>
            <person name="Shore J.S."/>
        </authorList>
    </citation>
    <scope>NUCLEOTIDE SEQUENCE</scope>
    <source>
        <strain evidence="14">F60SS</strain>
    </source>
</reference>
<dbReference type="InterPro" id="IPR001128">
    <property type="entry name" value="Cyt_P450"/>
</dbReference>
<accession>A0A9Q0F4R1</accession>
<dbReference type="GO" id="GO:0020037">
    <property type="term" value="F:heme binding"/>
    <property type="evidence" value="ECO:0007669"/>
    <property type="project" value="InterPro"/>
</dbReference>
<dbReference type="InterPro" id="IPR002401">
    <property type="entry name" value="Cyt_P450_E_grp-I"/>
</dbReference>
<dbReference type="GO" id="GO:0005506">
    <property type="term" value="F:iron ion binding"/>
    <property type="evidence" value="ECO:0007669"/>
    <property type="project" value="InterPro"/>
</dbReference>
<evidence type="ECO:0000256" key="13">
    <source>
        <dbReference type="SAM" id="Phobius"/>
    </source>
</evidence>
<dbReference type="Pfam" id="PF00067">
    <property type="entry name" value="p450"/>
    <property type="match status" value="2"/>
</dbReference>
<evidence type="ECO:0000256" key="7">
    <source>
        <dbReference type="ARBA" id="ARBA00022989"/>
    </source>
</evidence>
<comment type="caution">
    <text evidence="14">The sequence shown here is derived from an EMBL/GenBank/DDBJ whole genome shotgun (WGS) entry which is preliminary data.</text>
</comment>
<dbReference type="InterPro" id="IPR036396">
    <property type="entry name" value="Cyt_P450_sf"/>
</dbReference>
<dbReference type="InterPro" id="IPR017972">
    <property type="entry name" value="Cyt_P450_CS"/>
</dbReference>
<keyword evidence="8" id="KW-0560">Oxidoreductase</keyword>
<dbReference type="AlphaFoldDB" id="A0A9Q0F4R1"/>
<evidence type="ECO:0000256" key="12">
    <source>
        <dbReference type="PIRSR" id="PIRSR602401-1"/>
    </source>
</evidence>
<dbReference type="PRINTS" id="PR00385">
    <property type="entry name" value="P450"/>
</dbReference>
<evidence type="ECO:0000256" key="6">
    <source>
        <dbReference type="ARBA" id="ARBA00022723"/>
    </source>
</evidence>
<keyword evidence="15" id="KW-1185">Reference proteome</keyword>
<keyword evidence="6 12" id="KW-0479">Metal-binding</keyword>
<evidence type="ECO:0000313" key="15">
    <source>
        <dbReference type="Proteomes" id="UP001141552"/>
    </source>
</evidence>
<dbReference type="CDD" id="cd20655">
    <property type="entry name" value="CYP93"/>
    <property type="match status" value="1"/>
</dbReference>
<evidence type="ECO:0000256" key="10">
    <source>
        <dbReference type="ARBA" id="ARBA00023033"/>
    </source>
</evidence>
<keyword evidence="5 13" id="KW-0812">Transmembrane</keyword>
<dbReference type="Proteomes" id="UP001141552">
    <property type="component" value="Unassembled WGS sequence"/>
</dbReference>
<evidence type="ECO:0000313" key="14">
    <source>
        <dbReference type="EMBL" id="KAJ4824943.1"/>
    </source>
</evidence>
<comment type="subcellular location">
    <subcellularLocation>
        <location evidence="2">Membrane</location>
        <topology evidence="2">Single-pass membrane protein</topology>
    </subcellularLocation>
</comment>
<dbReference type="PANTHER" id="PTHR24298:SF204">
    <property type="entry name" value="CYTOCHROME P450, FAMILY 712, SUBFAMILY A, POLYPEPTIDE 1"/>
    <property type="match status" value="1"/>
</dbReference>
<gene>
    <name evidence="14" type="ORF">Tsubulata_027325</name>
</gene>
<proteinExistence type="inferred from homology"/>
<dbReference type="PRINTS" id="PR00463">
    <property type="entry name" value="EP450I"/>
</dbReference>
<comment type="cofactor">
    <cofactor evidence="1 12">
        <name>heme</name>
        <dbReference type="ChEBI" id="CHEBI:30413"/>
    </cofactor>
</comment>
<feature type="binding site" description="axial binding residue" evidence="12">
    <location>
        <position position="457"/>
    </location>
    <ligand>
        <name>heme</name>
        <dbReference type="ChEBI" id="CHEBI:30413"/>
    </ligand>
    <ligandPart>
        <name>Fe</name>
        <dbReference type="ChEBI" id="CHEBI:18248"/>
    </ligandPart>
</feature>
<dbReference type="EMBL" id="JAKUCV010007047">
    <property type="protein sequence ID" value="KAJ4824943.1"/>
    <property type="molecule type" value="Genomic_DNA"/>
</dbReference>
<feature type="transmembrane region" description="Helical" evidence="13">
    <location>
        <begin position="6"/>
        <end position="26"/>
    </location>
</feature>
<protein>
    <recommendedName>
        <fullName evidence="16">3,9-dihydroxypterocarpan 6A-monooxygenase</fullName>
    </recommendedName>
</protein>
<dbReference type="PANTHER" id="PTHR24298">
    <property type="entry name" value="FLAVONOID 3'-MONOOXYGENASE-RELATED"/>
    <property type="match status" value="1"/>
</dbReference>
<keyword evidence="4 12" id="KW-0349">Heme</keyword>